<sequence length="302" mass="34787">MYEYKQKDKDIVSLSINFRELVPSSDEITEDELRLVTTDARKNMPKEELNKLKNRFKKINYTILDMEQNRKGFGVTEDAMQFFVKHFEDTKEDQGLHNLFKDHDYQHIDSLMGRIVDTYYDEKNKRVRRTALVDMRHPSAERLDMFQNLSTTLLHGKPVCSTCGDVFQTCRHFDAFPRSTVAVGIEDSLVSIPAHRNAKRDSLGIFKTSLSGIAIADEFFSYEEEITDIDKLNAESIIIDKDIIAPSAIEEDVKGKQGAKIVDKDKLAAEGLKLEKEEKQTEELGKIKKDLEFIKEVIEKDI</sequence>
<accession>A0A0F9UEB5</accession>
<organism evidence="1">
    <name type="scientific">marine sediment metagenome</name>
    <dbReference type="NCBI Taxonomy" id="412755"/>
    <lineage>
        <taxon>unclassified sequences</taxon>
        <taxon>metagenomes</taxon>
        <taxon>ecological metagenomes</taxon>
    </lineage>
</organism>
<protein>
    <submittedName>
        <fullName evidence="1">Uncharacterized protein</fullName>
    </submittedName>
</protein>
<name>A0A0F9UEB5_9ZZZZ</name>
<proteinExistence type="predicted"/>
<evidence type="ECO:0000313" key="1">
    <source>
        <dbReference type="EMBL" id="KKN51943.1"/>
    </source>
</evidence>
<gene>
    <name evidence="1" type="ORF">LCGC14_0617800</name>
</gene>
<dbReference type="AlphaFoldDB" id="A0A0F9UEB5"/>
<comment type="caution">
    <text evidence="1">The sequence shown here is derived from an EMBL/GenBank/DDBJ whole genome shotgun (WGS) entry which is preliminary data.</text>
</comment>
<dbReference type="EMBL" id="LAZR01001042">
    <property type="protein sequence ID" value="KKN51943.1"/>
    <property type="molecule type" value="Genomic_DNA"/>
</dbReference>
<reference evidence="1" key="1">
    <citation type="journal article" date="2015" name="Nature">
        <title>Complex archaea that bridge the gap between prokaryotes and eukaryotes.</title>
        <authorList>
            <person name="Spang A."/>
            <person name="Saw J.H."/>
            <person name="Jorgensen S.L."/>
            <person name="Zaremba-Niedzwiedzka K."/>
            <person name="Martijn J."/>
            <person name="Lind A.E."/>
            <person name="van Eijk R."/>
            <person name="Schleper C."/>
            <person name="Guy L."/>
            <person name="Ettema T.J."/>
        </authorList>
    </citation>
    <scope>NUCLEOTIDE SEQUENCE</scope>
</reference>